<protein>
    <submittedName>
        <fullName evidence="2">Uncharacterized protein LOC129332292</fullName>
    </submittedName>
</protein>
<dbReference type="KEGG" id="emc:129332292"/>
<name>A0AA97JLG6_EUBMA</name>
<dbReference type="PANTHER" id="PTHR21301">
    <property type="entry name" value="REVERSE TRANSCRIPTASE"/>
    <property type="match status" value="1"/>
</dbReference>
<evidence type="ECO:0000313" key="1">
    <source>
        <dbReference type="Proteomes" id="UP001190640"/>
    </source>
</evidence>
<proteinExistence type="predicted"/>
<accession>A0AA97JLG6</accession>
<keyword evidence="1" id="KW-1185">Reference proteome</keyword>
<sequence length="218" mass="25687">MGTIKGHSTLFQDTKILDNTSNYFVRLHREAIEIHKHKQNFNRKEETLRMNRAWFPVLKNTRLTKHSILDSCWRNVRNYNAKTMAIQPGKPTTTICIIFGNGTKISKFCMWMNSVNPNIQFTWQYNSFCISFLDVTVYRSEQNTLGVQPYGKDTNSYLHYIVPSTLLILGEISPGHFLKLRRNFILQKDYKQGSREMVRHFNNIRYLITVIEQAKKCQ</sequence>
<dbReference type="Proteomes" id="UP001190640">
    <property type="component" value="Chromosome 6"/>
</dbReference>
<dbReference type="GeneID" id="129332292"/>
<gene>
    <name evidence="2" type="primary">LOC129332292</name>
</gene>
<dbReference type="RefSeq" id="XP_054839276.1">
    <property type="nucleotide sequence ID" value="XM_054983301.1"/>
</dbReference>
<reference evidence="2" key="1">
    <citation type="submission" date="2025-08" db="UniProtKB">
        <authorList>
            <consortium name="RefSeq"/>
        </authorList>
    </citation>
    <scope>IDENTIFICATION</scope>
    <source>
        <tissue evidence="2">Blood</tissue>
    </source>
</reference>
<dbReference type="PANTHER" id="PTHR21301:SF12">
    <property type="match status" value="1"/>
</dbReference>
<evidence type="ECO:0000313" key="2">
    <source>
        <dbReference type="RefSeq" id="XP_054839276.1"/>
    </source>
</evidence>
<organism evidence="1 2">
    <name type="scientific">Eublepharis macularius</name>
    <name type="common">Leopard gecko</name>
    <name type="synonym">Cyrtodactylus macularius</name>
    <dbReference type="NCBI Taxonomy" id="481883"/>
    <lineage>
        <taxon>Eukaryota</taxon>
        <taxon>Metazoa</taxon>
        <taxon>Chordata</taxon>
        <taxon>Craniata</taxon>
        <taxon>Vertebrata</taxon>
        <taxon>Euteleostomi</taxon>
        <taxon>Lepidosauria</taxon>
        <taxon>Squamata</taxon>
        <taxon>Bifurcata</taxon>
        <taxon>Gekkota</taxon>
        <taxon>Eublepharidae</taxon>
        <taxon>Eublepharinae</taxon>
        <taxon>Eublepharis</taxon>
    </lineage>
</organism>
<dbReference type="AlphaFoldDB" id="A0AA97JLG6"/>